<dbReference type="PROSITE" id="PS51471">
    <property type="entry name" value="FE2OG_OXY"/>
    <property type="match status" value="1"/>
</dbReference>
<dbReference type="EMBL" id="AQGS01000433">
    <property type="protein sequence ID" value="EPS40225.1"/>
    <property type="molecule type" value="Genomic_DNA"/>
</dbReference>
<dbReference type="Gene3D" id="2.60.120.330">
    <property type="entry name" value="B-lactam Antibiotic, Isopenicillin N Synthase, Chain"/>
    <property type="match status" value="1"/>
</dbReference>
<dbReference type="OMA" id="REWWDYN"/>
<feature type="domain" description="Fe2OG dioxygenase" evidence="3">
    <location>
        <begin position="231"/>
        <end position="382"/>
    </location>
</feature>
<dbReference type="InterPro" id="IPR005123">
    <property type="entry name" value="Oxoglu/Fe-dep_dioxygenase_dom"/>
</dbReference>
<dbReference type="InterPro" id="IPR044861">
    <property type="entry name" value="IPNS-like_FE2OG_OXY"/>
</dbReference>
<reference evidence="5" key="2">
    <citation type="submission" date="2013-04" db="EMBL/GenBank/DDBJ databases">
        <title>Genomic mechanisms accounting for the adaptation to parasitism in nematode-trapping fungi.</title>
        <authorList>
            <person name="Ahren D.G."/>
        </authorList>
    </citation>
    <scope>NUCLEOTIDE SEQUENCE [LARGE SCALE GENOMIC DNA]</scope>
    <source>
        <strain evidence="5">CBS 200.50</strain>
    </source>
</reference>
<feature type="region of interest" description="Disordered" evidence="2">
    <location>
        <begin position="426"/>
        <end position="454"/>
    </location>
</feature>
<reference evidence="4 5" key="1">
    <citation type="journal article" date="2013" name="PLoS Genet.">
        <title>Genomic mechanisms accounting for the adaptation to parasitism in nematode-trapping fungi.</title>
        <authorList>
            <person name="Meerupati T."/>
            <person name="Andersson K.M."/>
            <person name="Friman E."/>
            <person name="Kumar D."/>
            <person name="Tunlid A."/>
            <person name="Ahren D."/>
        </authorList>
    </citation>
    <scope>NUCLEOTIDE SEQUENCE [LARGE SCALE GENOMIC DNA]</scope>
    <source>
        <strain evidence="4 5">CBS 200.50</strain>
    </source>
</reference>
<keyword evidence="1" id="KW-0408">Iron</keyword>
<keyword evidence="1" id="KW-0560">Oxidoreductase</keyword>
<dbReference type="STRING" id="1284197.S8AB88"/>
<dbReference type="Proteomes" id="UP000015100">
    <property type="component" value="Unassembled WGS sequence"/>
</dbReference>
<evidence type="ECO:0000256" key="2">
    <source>
        <dbReference type="SAM" id="MobiDB-lite"/>
    </source>
</evidence>
<sequence length="454" mass="51953">MTDIKAQIKSLFYRHHPEEETSLFEENSAKNSMVGLLKEEQEKGNALFGLTHMQLPRSGSRRSANYTYNHEEELRRLSTASYSSTYSDAEDLEPNSPMVQCEPELPIVHYKDLCYIPDILTRYPAFYVTGHNLGEPPFHLAKKLLTSPDREELRDPMRSTTRGYNEARVQGREWWDYNPREAMIAPPDDPEFERATKEYYDKSLKLLQDVARQFNIGGRDTVPQEIINEPGFSSMRYLRYSEDVLEQELRKKRRIQVVSLEQGYTLAAAAAKKDPEDKAREKLPSMEAHTDLGVFTMINSTEPSGLYVWNRRNKAFSAQPIPDTVLIIAGDLMPCFTAVKGKSPFFDGLSAVGERTVLPTAHTVWVPKGCGDRYSIAVFLRPKRNMTICERTIQRGSKDVVERIAFWWLGMEKMQVEGRKCFLIGGKDPQSDDEDSEEPQVAPLASNKLSKFSW</sequence>
<organism evidence="4 5">
    <name type="scientific">Dactylellina haptotyla (strain CBS 200.50)</name>
    <name type="common">Nematode-trapping fungus</name>
    <name type="synonym">Monacrosporium haptotylum</name>
    <dbReference type="NCBI Taxonomy" id="1284197"/>
    <lineage>
        <taxon>Eukaryota</taxon>
        <taxon>Fungi</taxon>
        <taxon>Dikarya</taxon>
        <taxon>Ascomycota</taxon>
        <taxon>Pezizomycotina</taxon>
        <taxon>Orbiliomycetes</taxon>
        <taxon>Orbiliales</taxon>
        <taxon>Orbiliaceae</taxon>
        <taxon>Dactylellina</taxon>
    </lineage>
</organism>
<evidence type="ECO:0000256" key="1">
    <source>
        <dbReference type="RuleBase" id="RU003682"/>
    </source>
</evidence>
<protein>
    <recommendedName>
        <fullName evidence="3">Fe2OG dioxygenase domain-containing protein</fullName>
    </recommendedName>
</protein>
<dbReference type="AlphaFoldDB" id="S8AB88"/>
<dbReference type="GO" id="GO:0046872">
    <property type="term" value="F:metal ion binding"/>
    <property type="evidence" value="ECO:0007669"/>
    <property type="project" value="UniProtKB-KW"/>
</dbReference>
<keyword evidence="1" id="KW-0479">Metal-binding</keyword>
<accession>S8AB88</accession>
<evidence type="ECO:0000313" key="5">
    <source>
        <dbReference type="Proteomes" id="UP000015100"/>
    </source>
</evidence>
<proteinExistence type="inferred from homology"/>
<dbReference type="Pfam" id="PF03171">
    <property type="entry name" value="2OG-FeII_Oxy"/>
    <property type="match status" value="1"/>
</dbReference>
<dbReference type="GO" id="GO:0016491">
    <property type="term" value="F:oxidoreductase activity"/>
    <property type="evidence" value="ECO:0007669"/>
    <property type="project" value="UniProtKB-KW"/>
</dbReference>
<dbReference type="HOGENOM" id="CLU_048600_0_0_1"/>
<dbReference type="InterPro" id="IPR027443">
    <property type="entry name" value="IPNS-like_sf"/>
</dbReference>
<name>S8AB88_DACHA</name>
<evidence type="ECO:0000259" key="3">
    <source>
        <dbReference type="PROSITE" id="PS51471"/>
    </source>
</evidence>
<dbReference type="OrthoDB" id="288590at2759"/>
<keyword evidence="5" id="KW-1185">Reference proteome</keyword>
<comment type="similarity">
    <text evidence="1">Belongs to the iron/ascorbate-dependent oxidoreductase family.</text>
</comment>
<evidence type="ECO:0000313" key="4">
    <source>
        <dbReference type="EMBL" id="EPS40225.1"/>
    </source>
</evidence>
<dbReference type="SUPFAM" id="SSF51197">
    <property type="entry name" value="Clavaminate synthase-like"/>
    <property type="match status" value="1"/>
</dbReference>
<gene>
    <name evidence="4" type="ORF">H072_6011</name>
</gene>
<comment type="caution">
    <text evidence="4">The sequence shown here is derived from an EMBL/GenBank/DDBJ whole genome shotgun (WGS) entry which is preliminary data.</text>
</comment>